<dbReference type="RefSeq" id="XP_012942058.1">
    <property type="nucleotide sequence ID" value="XM_013086604.2"/>
</dbReference>
<dbReference type="Gene3D" id="1.10.1520.10">
    <property type="entry name" value="Ribonuclease III domain"/>
    <property type="match status" value="1"/>
</dbReference>
<dbReference type="PROSITE" id="PS50142">
    <property type="entry name" value="RNASE_3_2"/>
    <property type="match status" value="1"/>
</dbReference>
<feature type="compositionally biased region" description="Low complexity" evidence="9">
    <location>
        <begin position="348"/>
        <end position="358"/>
    </location>
</feature>
<keyword evidence="4 12" id="KW-0689">Ribosomal protein</keyword>
<keyword evidence="5" id="KW-0496">Mitochondrion</keyword>
<dbReference type="PANTHER" id="PTHR11207:SF5">
    <property type="entry name" value="LARGE RIBOSOMAL SUBUNIT PROTEIN ML44"/>
    <property type="match status" value="1"/>
</dbReference>
<keyword evidence="2" id="KW-0694">RNA-binding</keyword>
<keyword evidence="11" id="KW-1185">Reference proteome</keyword>
<evidence type="ECO:0000313" key="11">
    <source>
        <dbReference type="Proteomes" id="UP000694888"/>
    </source>
</evidence>
<dbReference type="InterPro" id="IPR036389">
    <property type="entry name" value="RNase_III_sf"/>
</dbReference>
<dbReference type="PANTHER" id="PTHR11207">
    <property type="entry name" value="RIBONUCLEASE III"/>
    <property type="match status" value="1"/>
</dbReference>
<dbReference type="Pfam" id="PF22892">
    <property type="entry name" value="DSRM_MRPL44"/>
    <property type="match status" value="1"/>
</dbReference>
<evidence type="ECO:0000256" key="8">
    <source>
        <dbReference type="ARBA" id="ARBA00035187"/>
    </source>
</evidence>
<evidence type="ECO:0000259" key="10">
    <source>
        <dbReference type="PROSITE" id="PS50142"/>
    </source>
</evidence>
<comment type="similarity">
    <text evidence="7">Belongs to the ribonuclease III family. Mitochondrion-specific ribosomal protein mL44 subfamily.</text>
</comment>
<feature type="region of interest" description="Disordered" evidence="9">
    <location>
        <begin position="339"/>
        <end position="358"/>
    </location>
</feature>
<gene>
    <name evidence="12" type="primary">LOC101853832</name>
</gene>
<dbReference type="SUPFAM" id="SSF69065">
    <property type="entry name" value="RNase III domain-like"/>
    <property type="match status" value="1"/>
</dbReference>
<comment type="subcellular location">
    <subcellularLocation>
        <location evidence="1">Mitochondrion</location>
    </subcellularLocation>
</comment>
<organism evidence="11 12">
    <name type="scientific">Aplysia californica</name>
    <name type="common">California sea hare</name>
    <dbReference type="NCBI Taxonomy" id="6500"/>
    <lineage>
        <taxon>Eukaryota</taxon>
        <taxon>Metazoa</taxon>
        <taxon>Spiralia</taxon>
        <taxon>Lophotrochozoa</taxon>
        <taxon>Mollusca</taxon>
        <taxon>Gastropoda</taxon>
        <taxon>Heterobranchia</taxon>
        <taxon>Euthyneura</taxon>
        <taxon>Tectipleura</taxon>
        <taxon>Aplysiida</taxon>
        <taxon>Aplysioidea</taxon>
        <taxon>Aplysiidae</taxon>
        <taxon>Aplysia</taxon>
    </lineage>
</organism>
<evidence type="ECO:0000313" key="12">
    <source>
        <dbReference type="RefSeq" id="XP_012942058.1"/>
    </source>
</evidence>
<feature type="domain" description="RNase III" evidence="10">
    <location>
        <begin position="85"/>
        <end position="210"/>
    </location>
</feature>
<evidence type="ECO:0000256" key="3">
    <source>
        <dbReference type="ARBA" id="ARBA00022946"/>
    </source>
</evidence>
<evidence type="ECO:0000256" key="5">
    <source>
        <dbReference type="ARBA" id="ARBA00023128"/>
    </source>
</evidence>
<dbReference type="InterPro" id="IPR055189">
    <property type="entry name" value="RM44_endonuclase"/>
</dbReference>
<dbReference type="Pfam" id="PF22935">
    <property type="entry name" value="RM44_endonuclase"/>
    <property type="match status" value="1"/>
</dbReference>
<protein>
    <recommendedName>
        <fullName evidence="8">Large ribosomal subunit protein mL44</fullName>
    </recommendedName>
</protein>
<sequence length="358" mass="41010">MAASLVRTCVLTTRRTLQFLRPISFALQESHDSKRSYHRRQKGFLREMYKKRIDIGPDKPRRRSEWINWNYDCEIFSFGQRLGENFDEGSLRQAFVHRSYVEQEKEKRAELGIDLESVPLELDDNSDLANSGDKLMKDYLKVYLRNIYPYMFEECISSVCDHLMMDETLSHIASHLGCEDLILCQDFPVQPSVLSVTFKAVVGALEQAQGKERAEAFVRDFVLPQLIGKDLNEMWPLHNPMGLLVALLSLTGRGQPEPRLLWKSGSNTMMSLYWVGIYSNKQLISKAPGETVLIAEEMAAREAVKKVMRTEDNRPPLVLGTVAERLELDRDRVNASAEDIVRRHYEQSSGQSDSITSS</sequence>
<name>A0ABM1A6Z4_APLCA</name>
<dbReference type="CDD" id="cd19874">
    <property type="entry name" value="DSRM_MRPL44"/>
    <property type="match status" value="1"/>
</dbReference>
<evidence type="ECO:0000256" key="7">
    <source>
        <dbReference type="ARBA" id="ARBA00024034"/>
    </source>
</evidence>
<dbReference type="GeneID" id="101853832"/>
<keyword evidence="6" id="KW-0687">Ribonucleoprotein</keyword>
<proteinExistence type="inferred from homology"/>
<evidence type="ECO:0000256" key="2">
    <source>
        <dbReference type="ARBA" id="ARBA00022884"/>
    </source>
</evidence>
<dbReference type="InterPro" id="IPR044444">
    <property type="entry name" value="Ribosomal_mL44_DSRM_metazoa"/>
</dbReference>
<dbReference type="Gene3D" id="3.30.160.20">
    <property type="match status" value="1"/>
</dbReference>
<dbReference type="Proteomes" id="UP000694888">
    <property type="component" value="Unplaced"/>
</dbReference>
<reference evidence="12" key="1">
    <citation type="submission" date="2025-08" db="UniProtKB">
        <authorList>
            <consortium name="RefSeq"/>
        </authorList>
    </citation>
    <scope>IDENTIFICATION</scope>
</reference>
<keyword evidence="3" id="KW-0809">Transit peptide</keyword>
<evidence type="ECO:0000256" key="4">
    <source>
        <dbReference type="ARBA" id="ARBA00022980"/>
    </source>
</evidence>
<dbReference type="InterPro" id="IPR000999">
    <property type="entry name" value="RNase_III_dom"/>
</dbReference>
<dbReference type="GO" id="GO:0005840">
    <property type="term" value="C:ribosome"/>
    <property type="evidence" value="ECO:0007669"/>
    <property type="project" value="UniProtKB-KW"/>
</dbReference>
<evidence type="ECO:0000256" key="9">
    <source>
        <dbReference type="SAM" id="MobiDB-lite"/>
    </source>
</evidence>
<evidence type="ECO:0000256" key="6">
    <source>
        <dbReference type="ARBA" id="ARBA00023274"/>
    </source>
</evidence>
<accession>A0ABM1A6Z4</accession>
<evidence type="ECO:0000256" key="1">
    <source>
        <dbReference type="ARBA" id="ARBA00004173"/>
    </source>
</evidence>